<keyword evidence="2 3" id="KW-0808">Transferase</keyword>
<dbReference type="GO" id="GO:0008870">
    <property type="term" value="F:galactoside O-acetyltransferase activity"/>
    <property type="evidence" value="ECO:0007669"/>
    <property type="project" value="UniProtKB-EC"/>
</dbReference>
<keyword evidence="4" id="KW-1185">Reference proteome</keyword>
<dbReference type="Gene3D" id="2.160.10.10">
    <property type="entry name" value="Hexapeptide repeat proteins"/>
    <property type="match status" value="1"/>
</dbReference>
<evidence type="ECO:0000313" key="4">
    <source>
        <dbReference type="Proteomes" id="UP000027604"/>
    </source>
</evidence>
<dbReference type="GO" id="GO:0005829">
    <property type="term" value="C:cytosol"/>
    <property type="evidence" value="ECO:0007669"/>
    <property type="project" value="TreeGrafter"/>
</dbReference>
<organism evidence="3 4">
    <name type="scientific">Janthinobacterium agaricidamnosum NBRC 102515 = DSM 9628</name>
    <dbReference type="NCBI Taxonomy" id="1349767"/>
    <lineage>
        <taxon>Bacteria</taxon>
        <taxon>Pseudomonadati</taxon>
        <taxon>Pseudomonadota</taxon>
        <taxon>Betaproteobacteria</taxon>
        <taxon>Burkholderiales</taxon>
        <taxon>Oxalobacteraceae</taxon>
        <taxon>Janthinobacterium</taxon>
    </lineage>
</organism>
<dbReference type="Pfam" id="PF00132">
    <property type="entry name" value="Hexapep"/>
    <property type="match status" value="1"/>
</dbReference>
<dbReference type="CDD" id="cd04647">
    <property type="entry name" value="LbH_MAT_like"/>
    <property type="match status" value="1"/>
</dbReference>
<evidence type="ECO:0000313" key="3">
    <source>
        <dbReference type="EMBL" id="CDG81595.1"/>
    </source>
</evidence>
<protein>
    <submittedName>
        <fullName evidence="3">Galactoside O-acetyltransferase</fullName>
        <ecNumber evidence="3">2.3.1.18</ecNumber>
    </submittedName>
</protein>
<name>W0V1V8_9BURK</name>
<dbReference type="EMBL" id="HG322949">
    <property type="protein sequence ID" value="CDG81595.1"/>
    <property type="molecule type" value="Genomic_DNA"/>
</dbReference>
<dbReference type="InterPro" id="IPR011004">
    <property type="entry name" value="Trimer_LpxA-like_sf"/>
</dbReference>
<dbReference type="HOGENOM" id="CLU_051638_7_3_4"/>
<dbReference type="Proteomes" id="UP000027604">
    <property type="component" value="Chromosome I"/>
</dbReference>
<dbReference type="InterPro" id="IPR051159">
    <property type="entry name" value="Hexapeptide_acetyltransf"/>
</dbReference>
<dbReference type="PANTHER" id="PTHR23416:SF23">
    <property type="entry name" value="ACETYLTRANSFERASE C18B11.09C-RELATED"/>
    <property type="match status" value="1"/>
</dbReference>
<gene>
    <name evidence="3" type="primary">lacA2</name>
    <name evidence="3" type="ORF">GJA_939</name>
</gene>
<proteinExistence type="inferred from homology"/>
<dbReference type="eggNOG" id="COG0110">
    <property type="taxonomic scope" value="Bacteria"/>
</dbReference>
<reference evidence="3 4" key="1">
    <citation type="journal article" date="2015" name="Genome Announc.">
        <title>Genome Sequence of Mushroom Soft-Rot Pathogen Janthinobacterium agaricidamnosum.</title>
        <authorList>
            <person name="Graupner K."/>
            <person name="Lackner G."/>
            <person name="Hertweck C."/>
        </authorList>
    </citation>
    <scope>NUCLEOTIDE SEQUENCE [LARGE SCALE GENOMIC DNA]</scope>
    <source>
        <strain evidence="4">NBRC 102515 / DSM 9628</strain>
    </source>
</reference>
<evidence type="ECO:0000256" key="1">
    <source>
        <dbReference type="ARBA" id="ARBA00007274"/>
    </source>
</evidence>
<dbReference type="EC" id="2.3.1.18" evidence="3"/>
<dbReference type="PATRIC" id="fig|1349767.4.peg.2675"/>
<dbReference type="InterPro" id="IPR001451">
    <property type="entry name" value="Hexapep"/>
</dbReference>
<dbReference type="AlphaFoldDB" id="W0V1V8"/>
<accession>W0V1V8</accession>
<dbReference type="RefSeq" id="WP_038489181.1">
    <property type="nucleotide sequence ID" value="NZ_BCTH01000030.1"/>
</dbReference>
<dbReference type="KEGG" id="jag:GJA_939"/>
<sequence>MIKKILRSIWLFKQSLDRKIYTRIVRMQCQSCHPRLTVNSKSWVSKTTTLGENVNFNGMEILGGGTVVIGANFHSGRNCLMITQEHNYDHGQAIPYDDSYLFKDIAIGDNVWLGDRVIVLGGVSIGEGAIIQAGSVVVKSIPAFAIAGGHPAKPFKSRDVEHYNRLKAEGKFN</sequence>
<dbReference type="PANTHER" id="PTHR23416">
    <property type="entry name" value="SIALIC ACID SYNTHASE-RELATED"/>
    <property type="match status" value="1"/>
</dbReference>
<dbReference type="STRING" id="1349767.GJA_939"/>
<keyword evidence="3" id="KW-0012">Acyltransferase</keyword>
<dbReference type="OrthoDB" id="8612290at2"/>
<evidence type="ECO:0000256" key="2">
    <source>
        <dbReference type="ARBA" id="ARBA00022679"/>
    </source>
</evidence>
<dbReference type="SUPFAM" id="SSF51161">
    <property type="entry name" value="Trimeric LpxA-like enzymes"/>
    <property type="match status" value="1"/>
</dbReference>
<comment type="similarity">
    <text evidence="1">Belongs to the transferase hexapeptide repeat family.</text>
</comment>